<reference evidence="1 2" key="1">
    <citation type="journal article" date="2015" name="Nature">
        <title>rRNA introns, odd ribosomes, and small enigmatic genomes across a large radiation of phyla.</title>
        <authorList>
            <person name="Brown C.T."/>
            <person name="Hug L.A."/>
            <person name="Thomas B.C."/>
            <person name="Sharon I."/>
            <person name="Castelle C.J."/>
            <person name="Singh A."/>
            <person name="Wilkins M.J."/>
            <person name="Williams K.H."/>
            <person name="Banfield J.F."/>
        </authorList>
    </citation>
    <scope>NUCLEOTIDE SEQUENCE [LARGE SCALE GENOMIC DNA]</scope>
</reference>
<protein>
    <submittedName>
        <fullName evidence="1">Uncharacterized protein</fullName>
    </submittedName>
</protein>
<dbReference type="Proteomes" id="UP000034852">
    <property type="component" value="Unassembled WGS sequence"/>
</dbReference>
<evidence type="ECO:0000313" key="2">
    <source>
        <dbReference type="Proteomes" id="UP000034852"/>
    </source>
</evidence>
<proteinExistence type="predicted"/>
<dbReference type="EMBL" id="LBTH01000022">
    <property type="protein sequence ID" value="KKQ35554.1"/>
    <property type="molecule type" value="Genomic_DNA"/>
</dbReference>
<gene>
    <name evidence="1" type="ORF">US52_C0022G0003</name>
</gene>
<name>A0A0G0JFM3_9BACT</name>
<dbReference type="AlphaFoldDB" id="A0A0G0JFM3"/>
<accession>A0A0G0JFM3</accession>
<sequence>MSFLAQASQETIKFTPKIEKIDIQPTKNPDEPGYLDIFFRKEESDGEFLRLYFSRPSSPTETLGENCHGYTIKYLLKTLLPTWKTDLPIHLDPENIEDNPIKNSTDFPTLVKKLCAPVTTKIFLGFPFHYDSKRNRKYINDFKVSVLPQIKSGDIILFHGIRPTISINGDHHYDILGGEDTITHSAVVITTDDREQIIFRDKEGQADVRFNITLDDILKSYPSITSCDIYRINKE</sequence>
<organism evidence="1 2">
    <name type="scientific">candidate division WS6 bacterium GW2011_GWA2_37_6</name>
    <dbReference type="NCBI Taxonomy" id="1619087"/>
    <lineage>
        <taxon>Bacteria</taxon>
        <taxon>Candidatus Dojkabacteria</taxon>
    </lineage>
</organism>
<evidence type="ECO:0000313" key="1">
    <source>
        <dbReference type="EMBL" id="KKQ35554.1"/>
    </source>
</evidence>
<comment type="caution">
    <text evidence="1">The sequence shown here is derived from an EMBL/GenBank/DDBJ whole genome shotgun (WGS) entry which is preliminary data.</text>
</comment>